<accession>A0A1G7FD19</accession>
<organism evidence="4 5">
    <name type="scientific">Epilithonimonas hungarica</name>
    <dbReference type="NCBI Taxonomy" id="454006"/>
    <lineage>
        <taxon>Bacteria</taxon>
        <taxon>Pseudomonadati</taxon>
        <taxon>Bacteroidota</taxon>
        <taxon>Flavobacteriia</taxon>
        <taxon>Flavobacteriales</taxon>
        <taxon>Weeksellaceae</taxon>
        <taxon>Chryseobacterium group</taxon>
        <taxon>Epilithonimonas</taxon>
    </lineage>
</organism>
<dbReference type="Gene3D" id="2.60.40.1180">
    <property type="entry name" value="Golgi alpha-mannosidase II"/>
    <property type="match status" value="1"/>
</dbReference>
<dbReference type="Proteomes" id="UP000199203">
    <property type="component" value="Unassembled WGS sequence"/>
</dbReference>
<dbReference type="EMBL" id="FNBH01000001">
    <property type="protein sequence ID" value="SDE73823.1"/>
    <property type="molecule type" value="Genomic_DNA"/>
</dbReference>
<dbReference type="OrthoDB" id="9805159at2"/>
<evidence type="ECO:0000313" key="5">
    <source>
        <dbReference type="Proteomes" id="UP000199203"/>
    </source>
</evidence>
<dbReference type="CDD" id="cd11340">
    <property type="entry name" value="AmyAc_bac_CMD_like_3"/>
    <property type="match status" value="1"/>
</dbReference>
<evidence type="ECO:0000256" key="2">
    <source>
        <dbReference type="ARBA" id="ARBA00023295"/>
    </source>
</evidence>
<dbReference type="SUPFAM" id="SSF51445">
    <property type="entry name" value="(Trans)glycosidases"/>
    <property type="match status" value="1"/>
</dbReference>
<dbReference type="RefSeq" id="WP_089870403.1">
    <property type="nucleotide sequence ID" value="NZ_FNBH01000001.1"/>
</dbReference>
<dbReference type="Gene3D" id="3.20.20.80">
    <property type="entry name" value="Glycosidases"/>
    <property type="match status" value="1"/>
</dbReference>
<sequence>MKKSLVILLLFISFNLILSQKIERIEPANWWIGMKNNSVTLLIYGKDISDLQTEISYPGVTITENKTVENKNYLFLTLEISPEAKAGTVKIKFSKNKKVVLIKDFPIYARETNSANRESYGSKDAVLLIVPDRFSNGDEKNDIIKTTLEQKLDRNNEDARHGGDIRGIIDHLDYIQSLGYTQIWNTPLIENDEPTYSYHGYAATEFYKIDPRFGSNEDLKKLSTEAKKRNIGLIWDVVLNHCGSEYYFVKDLPEKSWINYPDSENRIRTNHLKTTITDIYATEIDKEEYLNGWFDGHMADLNQKNPLLAKYLTQNIIWWIEYAGLSGLRVDTYSYSDKNFLADWTKTILEEYPKMNIVAEEMSRNIAQTSYWQIDKENNDGYKSYMPMMMDFSINDNIVSALNEKSGWFSSWRKVYEGVANDFLFPHPYNQLIFPDNHDLDRFYSRLNKNFDDWKLGIAMYMTMRGTPQFFYGTEVLMTNDKAGSDGQRRSDFYGGWKGDSKNAVTEVGLNNEEKEAKKYFSSLLNWRKTSDAIANGKFKHYAPTNNDVYVYFRYTDNQKVMILLNKNNDKVTLDINRYKEMIPNNFNAKDVISGKDFSFKNTIDIPAKTAMILEIRN</sequence>
<gene>
    <name evidence="4" type="ORF">SAMN05421825_0062</name>
</gene>
<dbReference type="InterPro" id="IPR017853">
    <property type="entry name" value="GH"/>
</dbReference>
<dbReference type="InterPro" id="IPR015171">
    <property type="entry name" value="Cyc-maltodext_N"/>
</dbReference>
<evidence type="ECO:0000256" key="1">
    <source>
        <dbReference type="ARBA" id="ARBA00022801"/>
    </source>
</evidence>
<dbReference type="GO" id="GO:0016798">
    <property type="term" value="F:hydrolase activity, acting on glycosyl bonds"/>
    <property type="evidence" value="ECO:0007669"/>
    <property type="project" value="UniProtKB-KW"/>
</dbReference>
<dbReference type="InterPro" id="IPR013783">
    <property type="entry name" value="Ig-like_fold"/>
</dbReference>
<name>A0A1G7FD19_9FLAO</name>
<evidence type="ECO:0000259" key="3">
    <source>
        <dbReference type="SMART" id="SM00642"/>
    </source>
</evidence>
<dbReference type="InterPro" id="IPR006047">
    <property type="entry name" value="GH13_cat_dom"/>
</dbReference>
<dbReference type="InterPro" id="IPR013780">
    <property type="entry name" value="Glyco_hydro_b"/>
</dbReference>
<dbReference type="STRING" id="454006.SAMN05421825_0062"/>
<dbReference type="SMART" id="SM00642">
    <property type="entry name" value="Aamy"/>
    <property type="match status" value="1"/>
</dbReference>
<keyword evidence="2 4" id="KW-0326">Glycosidase</keyword>
<dbReference type="SUPFAM" id="SSF51011">
    <property type="entry name" value="Glycosyl hydrolase domain"/>
    <property type="match status" value="1"/>
</dbReference>
<dbReference type="AlphaFoldDB" id="A0A1G7FD19"/>
<dbReference type="Gene3D" id="2.60.40.10">
    <property type="entry name" value="Immunoglobulins"/>
    <property type="match status" value="1"/>
</dbReference>
<dbReference type="Pfam" id="PF09087">
    <property type="entry name" value="Cyc-maltodext_N"/>
    <property type="match status" value="1"/>
</dbReference>
<dbReference type="PANTHER" id="PTHR10357:SF210">
    <property type="entry name" value="MALTODEXTRIN GLUCOSIDASE"/>
    <property type="match status" value="1"/>
</dbReference>
<keyword evidence="1" id="KW-0378">Hydrolase</keyword>
<feature type="domain" description="Glycosyl hydrolase family 13 catalytic" evidence="3">
    <location>
        <begin position="128"/>
        <end position="528"/>
    </location>
</feature>
<reference evidence="5" key="1">
    <citation type="submission" date="2016-10" db="EMBL/GenBank/DDBJ databases">
        <authorList>
            <person name="Varghese N."/>
            <person name="Submissions S."/>
        </authorList>
    </citation>
    <scope>NUCLEOTIDE SEQUENCE [LARGE SCALE GENOMIC DNA]</scope>
    <source>
        <strain evidence="5">DSM 19684</strain>
    </source>
</reference>
<dbReference type="InterPro" id="IPR019492">
    <property type="entry name" value="Cyclo-malto-dextrinase_C"/>
</dbReference>
<dbReference type="PANTHER" id="PTHR10357">
    <property type="entry name" value="ALPHA-AMYLASE FAMILY MEMBER"/>
    <property type="match status" value="1"/>
</dbReference>
<dbReference type="GO" id="GO:0005975">
    <property type="term" value="P:carbohydrate metabolic process"/>
    <property type="evidence" value="ECO:0007669"/>
    <property type="project" value="InterPro"/>
</dbReference>
<dbReference type="Pfam" id="PF00128">
    <property type="entry name" value="Alpha-amylase"/>
    <property type="match status" value="1"/>
</dbReference>
<protein>
    <submittedName>
        <fullName evidence="4">Glycosidase</fullName>
    </submittedName>
</protein>
<dbReference type="Pfam" id="PF10438">
    <property type="entry name" value="Cyc-maltodext_C"/>
    <property type="match status" value="1"/>
</dbReference>
<keyword evidence="5" id="KW-1185">Reference proteome</keyword>
<dbReference type="InterPro" id="IPR014756">
    <property type="entry name" value="Ig_E-set"/>
</dbReference>
<dbReference type="SUPFAM" id="SSF81296">
    <property type="entry name" value="E set domains"/>
    <property type="match status" value="1"/>
</dbReference>
<proteinExistence type="predicted"/>
<evidence type="ECO:0000313" key="4">
    <source>
        <dbReference type="EMBL" id="SDE73823.1"/>
    </source>
</evidence>